<dbReference type="PROSITE" id="PS51257">
    <property type="entry name" value="PROKAR_LIPOPROTEIN"/>
    <property type="match status" value="1"/>
</dbReference>
<accession>L9X750</accession>
<protein>
    <submittedName>
        <fullName evidence="1">Uncharacterized protein</fullName>
    </submittedName>
</protein>
<dbReference type="EMBL" id="AOHZ01000045">
    <property type="protein sequence ID" value="ELY56438.1"/>
    <property type="molecule type" value="Genomic_DNA"/>
</dbReference>
<proteinExistence type="predicted"/>
<reference evidence="1 2" key="1">
    <citation type="journal article" date="2014" name="PLoS Genet.">
        <title>Phylogenetically driven sequencing of extremely halophilic archaea reveals strategies for static and dynamic osmo-response.</title>
        <authorList>
            <person name="Becker E.A."/>
            <person name="Seitzer P.M."/>
            <person name="Tritt A."/>
            <person name="Larsen D."/>
            <person name="Krusor M."/>
            <person name="Yao A.I."/>
            <person name="Wu D."/>
            <person name="Madern D."/>
            <person name="Eisen J.A."/>
            <person name="Darling A.E."/>
            <person name="Facciotti M.T."/>
        </authorList>
    </citation>
    <scope>NUCLEOTIDE SEQUENCE [LARGE SCALE GENOMIC DNA]</scope>
    <source>
        <strain evidence="1 2">JCM 12255</strain>
    </source>
</reference>
<dbReference type="eggNOG" id="arCOG11487">
    <property type="taxonomic scope" value="Archaea"/>
</dbReference>
<gene>
    <name evidence="1" type="ORF">C493_10073</name>
</gene>
<dbReference type="AlphaFoldDB" id="L9X750"/>
<dbReference type="Proteomes" id="UP000011602">
    <property type="component" value="Unassembled WGS sequence"/>
</dbReference>
<dbReference type="RefSeq" id="WP_007259298.1">
    <property type="nucleotide sequence ID" value="NZ_AOHZ01000045.1"/>
</dbReference>
<dbReference type="STRING" id="1227499.C493_10073"/>
<dbReference type="OrthoDB" id="166436at2157"/>
<sequence>MYRRAFLGTSAVVFLAGCSEVTALLDDTYVDERLENDSIDFSADDGDELTISLDSISVDEDDDVDVQSDSISFRLDHAENGPIETRSVSEPETFDVTIEEDGTYLVIVSSGAADVTVEPVE</sequence>
<keyword evidence="2" id="KW-1185">Reference proteome</keyword>
<organism evidence="1 2">
    <name type="scientific">Natronolimnohabitans innermongolicus JCM 12255</name>
    <dbReference type="NCBI Taxonomy" id="1227499"/>
    <lineage>
        <taxon>Archaea</taxon>
        <taxon>Methanobacteriati</taxon>
        <taxon>Methanobacteriota</taxon>
        <taxon>Stenosarchaea group</taxon>
        <taxon>Halobacteria</taxon>
        <taxon>Halobacteriales</taxon>
        <taxon>Natrialbaceae</taxon>
        <taxon>Natronolimnohabitans</taxon>
    </lineage>
</organism>
<comment type="caution">
    <text evidence="1">The sequence shown here is derived from an EMBL/GenBank/DDBJ whole genome shotgun (WGS) entry which is preliminary data.</text>
</comment>
<name>L9X750_9EURY</name>
<evidence type="ECO:0000313" key="2">
    <source>
        <dbReference type="Proteomes" id="UP000011602"/>
    </source>
</evidence>
<evidence type="ECO:0000313" key="1">
    <source>
        <dbReference type="EMBL" id="ELY56438.1"/>
    </source>
</evidence>